<protein>
    <recommendedName>
        <fullName evidence="7">Rhodopsin domain-containing protein</fullName>
    </recommendedName>
</protein>
<evidence type="ECO:0000313" key="9">
    <source>
        <dbReference type="Proteomes" id="UP000799757"/>
    </source>
</evidence>
<feature type="transmembrane region" description="Helical" evidence="6">
    <location>
        <begin position="200"/>
        <end position="222"/>
    </location>
</feature>
<evidence type="ECO:0000256" key="4">
    <source>
        <dbReference type="ARBA" id="ARBA00023136"/>
    </source>
</evidence>
<evidence type="ECO:0000313" key="8">
    <source>
        <dbReference type="EMBL" id="KAF2793395.1"/>
    </source>
</evidence>
<sequence>NESSAHVLIATVAVFFILDIIFVALRFWSRRIQRTKFQNDDFFVIATLVVITGTCITSIYSVKRGGVGRHLQYVPKQERIQWLKAVFIAVPSLYITSASLPKLAVICIYLKIFVGRVSRLCCWTIAFILAIGPVITVPIIVFQCTPTNYLWDKTIPGGHCFNQAHMFRYGSLPNIITDVAILVLPMPLIWNLHTSAKVKFGLLITFLIGSIGLITSILRFVAFFTPITDGTWAAVPLTCWVIVEPSIYLVAACLLTFKPLLRYLVH</sequence>
<accession>A0A6A6XBV2</accession>
<keyword evidence="2 6" id="KW-0812">Transmembrane</keyword>
<dbReference type="InterPro" id="IPR052337">
    <property type="entry name" value="SAT4-like"/>
</dbReference>
<dbReference type="InterPro" id="IPR049326">
    <property type="entry name" value="Rhodopsin_dom_fungi"/>
</dbReference>
<dbReference type="Proteomes" id="UP000799757">
    <property type="component" value="Unassembled WGS sequence"/>
</dbReference>
<organism evidence="8 9">
    <name type="scientific">Melanomma pulvis-pyrius CBS 109.77</name>
    <dbReference type="NCBI Taxonomy" id="1314802"/>
    <lineage>
        <taxon>Eukaryota</taxon>
        <taxon>Fungi</taxon>
        <taxon>Dikarya</taxon>
        <taxon>Ascomycota</taxon>
        <taxon>Pezizomycotina</taxon>
        <taxon>Dothideomycetes</taxon>
        <taxon>Pleosporomycetidae</taxon>
        <taxon>Pleosporales</taxon>
        <taxon>Melanommataceae</taxon>
        <taxon>Melanomma</taxon>
    </lineage>
</organism>
<feature type="transmembrane region" description="Helical" evidence="6">
    <location>
        <begin position="120"/>
        <end position="142"/>
    </location>
</feature>
<evidence type="ECO:0000256" key="3">
    <source>
        <dbReference type="ARBA" id="ARBA00022989"/>
    </source>
</evidence>
<feature type="transmembrane region" description="Helical" evidence="6">
    <location>
        <begin position="82"/>
        <end position="108"/>
    </location>
</feature>
<comment type="similarity">
    <text evidence="5">Belongs to the SAT4 family.</text>
</comment>
<evidence type="ECO:0000256" key="1">
    <source>
        <dbReference type="ARBA" id="ARBA00004141"/>
    </source>
</evidence>
<proteinExistence type="inferred from homology"/>
<dbReference type="OrthoDB" id="10017208at2759"/>
<evidence type="ECO:0000256" key="2">
    <source>
        <dbReference type="ARBA" id="ARBA00022692"/>
    </source>
</evidence>
<feature type="non-terminal residue" evidence="8">
    <location>
        <position position="1"/>
    </location>
</feature>
<feature type="non-terminal residue" evidence="8">
    <location>
        <position position="266"/>
    </location>
</feature>
<dbReference type="Pfam" id="PF20684">
    <property type="entry name" value="Fung_rhodopsin"/>
    <property type="match status" value="1"/>
</dbReference>
<feature type="transmembrane region" description="Helical" evidence="6">
    <location>
        <begin position="175"/>
        <end position="193"/>
    </location>
</feature>
<evidence type="ECO:0000256" key="6">
    <source>
        <dbReference type="SAM" id="Phobius"/>
    </source>
</evidence>
<keyword evidence="3 6" id="KW-1133">Transmembrane helix</keyword>
<evidence type="ECO:0000259" key="7">
    <source>
        <dbReference type="Pfam" id="PF20684"/>
    </source>
</evidence>
<dbReference type="EMBL" id="MU001929">
    <property type="protein sequence ID" value="KAF2793395.1"/>
    <property type="molecule type" value="Genomic_DNA"/>
</dbReference>
<feature type="transmembrane region" description="Helical" evidence="6">
    <location>
        <begin position="6"/>
        <end position="29"/>
    </location>
</feature>
<comment type="subcellular location">
    <subcellularLocation>
        <location evidence="1">Membrane</location>
        <topology evidence="1">Multi-pass membrane protein</topology>
    </subcellularLocation>
</comment>
<dbReference type="AlphaFoldDB" id="A0A6A6XBV2"/>
<keyword evidence="4 6" id="KW-0472">Membrane</keyword>
<dbReference type="GO" id="GO:0016020">
    <property type="term" value="C:membrane"/>
    <property type="evidence" value="ECO:0007669"/>
    <property type="project" value="UniProtKB-SubCell"/>
</dbReference>
<keyword evidence="9" id="KW-1185">Reference proteome</keyword>
<feature type="transmembrane region" description="Helical" evidence="6">
    <location>
        <begin position="41"/>
        <end position="62"/>
    </location>
</feature>
<evidence type="ECO:0000256" key="5">
    <source>
        <dbReference type="ARBA" id="ARBA00038359"/>
    </source>
</evidence>
<gene>
    <name evidence="8" type="ORF">K505DRAFT_188326</name>
</gene>
<name>A0A6A6XBV2_9PLEO</name>
<feature type="transmembrane region" description="Helical" evidence="6">
    <location>
        <begin position="234"/>
        <end position="257"/>
    </location>
</feature>
<reference evidence="8" key="1">
    <citation type="journal article" date="2020" name="Stud. Mycol.">
        <title>101 Dothideomycetes genomes: a test case for predicting lifestyles and emergence of pathogens.</title>
        <authorList>
            <person name="Haridas S."/>
            <person name="Albert R."/>
            <person name="Binder M."/>
            <person name="Bloem J."/>
            <person name="Labutti K."/>
            <person name="Salamov A."/>
            <person name="Andreopoulos B."/>
            <person name="Baker S."/>
            <person name="Barry K."/>
            <person name="Bills G."/>
            <person name="Bluhm B."/>
            <person name="Cannon C."/>
            <person name="Castanera R."/>
            <person name="Culley D."/>
            <person name="Daum C."/>
            <person name="Ezra D."/>
            <person name="Gonzalez J."/>
            <person name="Henrissat B."/>
            <person name="Kuo A."/>
            <person name="Liang C."/>
            <person name="Lipzen A."/>
            <person name="Lutzoni F."/>
            <person name="Magnuson J."/>
            <person name="Mondo S."/>
            <person name="Nolan M."/>
            <person name="Ohm R."/>
            <person name="Pangilinan J."/>
            <person name="Park H.-J."/>
            <person name="Ramirez L."/>
            <person name="Alfaro M."/>
            <person name="Sun H."/>
            <person name="Tritt A."/>
            <person name="Yoshinaga Y."/>
            <person name="Zwiers L.-H."/>
            <person name="Turgeon B."/>
            <person name="Goodwin S."/>
            <person name="Spatafora J."/>
            <person name="Crous P."/>
            <person name="Grigoriev I."/>
        </authorList>
    </citation>
    <scope>NUCLEOTIDE SEQUENCE</scope>
    <source>
        <strain evidence="8">CBS 109.77</strain>
    </source>
</reference>
<dbReference type="PANTHER" id="PTHR33048">
    <property type="entry name" value="PTH11-LIKE INTEGRAL MEMBRANE PROTEIN (AFU_ORTHOLOGUE AFUA_5G11245)"/>
    <property type="match status" value="1"/>
</dbReference>
<feature type="domain" description="Rhodopsin" evidence="7">
    <location>
        <begin position="25"/>
        <end position="262"/>
    </location>
</feature>
<dbReference type="PANTHER" id="PTHR33048:SF47">
    <property type="entry name" value="INTEGRAL MEMBRANE PROTEIN-RELATED"/>
    <property type="match status" value="1"/>
</dbReference>